<protein>
    <recommendedName>
        <fullName evidence="3 12">Chromatin-remodeling ATPase INO80</fullName>
        <ecNumber evidence="12">3.6.4.-</ecNumber>
    </recommendedName>
</protein>
<evidence type="ECO:0000313" key="18">
    <source>
        <dbReference type="EMBL" id="KAJ2777650.1"/>
    </source>
</evidence>
<feature type="compositionally biased region" description="Low complexity" evidence="14">
    <location>
        <begin position="617"/>
        <end position="630"/>
    </location>
</feature>
<keyword evidence="13" id="KW-0175">Coiled coil</keyword>
<evidence type="ECO:0000313" key="19">
    <source>
        <dbReference type="Proteomes" id="UP001140172"/>
    </source>
</evidence>
<feature type="region of interest" description="Disordered" evidence="14">
    <location>
        <begin position="1113"/>
        <end position="1134"/>
    </location>
</feature>
<dbReference type="InterPro" id="IPR000330">
    <property type="entry name" value="SNF2_N"/>
</dbReference>
<organism evidence="18 19">
    <name type="scientific">Coemansia interrupta</name>
    <dbReference type="NCBI Taxonomy" id="1126814"/>
    <lineage>
        <taxon>Eukaryota</taxon>
        <taxon>Fungi</taxon>
        <taxon>Fungi incertae sedis</taxon>
        <taxon>Zoopagomycota</taxon>
        <taxon>Kickxellomycotina</taxon>
        <taxon>Kickxellomycetes</taxon>
        <taxon>Kickxellales</taxon>
        <taxon>Kickxellaceae</taxon>
        <taxon>Coemansia</taxon>
    </lineage>
</organism>
<dbReference type="Pfam" id="PF00271">
    <property type="entry name" value="Helicase_C"/>
    <property type="match status" value="1"/>
</dbReference>
<evidence type="ECO:0000259" key="15">
    <source>
        <dbReference type="PROSITE" id="PS51192"/>
    </source>
</evidence>
<comment type="subunit">
    <text evidence="12">Component of the INO80 chromatin-remodeling complex.</text>
</comment>
<evidence type="ECO:0000256" key="10">
    <source>
        <dbReference type="ARBA" id="ARBA00023204"/>
    </source>
</evidence>
<dbReference type="GO" id="GO:0016887">
    <property type="term" value="F:ATP hydrolysis activity"/>
    <property type="evidence" value="ECO:0007669"/>
    <property type="project" value="TreeGrafter"/>
</dbReference>
<dbReference type="Pfam" id="PF00176">
    <property type="entry name" value="SNF2-rel_dom"/>
    <property type="match status" value="1"/>
</dbReference>
<evidence type="ECO:0000256" key="1">
    <source>
        <dbReference type="ARBA" id="ARBA00004123"/>
    </source>
</evidence>
<dbReference type="Gene3D" id="3.40.50.10810">
    <property type="entry name" value="Tandem AAA-ATPase domain"/>
    <property type="match status" value="1"/>
</dbReference>
<feature type="compositionally biased region" description="Polar residues" evidence="14">
    <location>
        <begin position="2031"/>
        <end position="2042"/>
    </location>
</feature>
<dbReference type="GO" id="GO:0042393">
    <property type="term" value="F:histone binding"/>
    <property type="evidence" value="ECO:0007669"/>
    <property type="project" value="TreeGrafter"/>
</dbReference>
<feature type="region of interest" description="Disordered" evidence="14">
    <location>
        <begin position="1"/>
        <end position="92"/>
    </location>
</feature>
<comment type="similarity">
    <text evidence="2 12">Belongs to the SNF2/RAD54 helicase family.</text>
</comment>
<dbReference type="InterPro" id="IPR020838">
    <property type="entry name" value="DBINO"/>
</dbReference>
<feature type="domain" description="Helicase C-terminal" evidence="16">
    <location>
        <begin position="1640"/>
        <end position="1799"/>
    </location>
</feature>
<dbReference type="InterPro" id="IPR050520">
    <property type="entry name" value="INO80/SWR1_helicase"/>
</dbReference>
<feature type="compositionally biased region" description="Basic and acidic residues" evidence="14">
    <location>
        <begin position="33"/>
        <end position="44"/>
    </location>
</feature>
<keyword evidence="5 12" id="KW-0227">DNA damage</keyword>
<dbReference type="EC" id="3.6.4.-" evidence="12"/>
<evidence type="ECO:0000256" key="2">
    <source>
        <dbReference type="ARBA" id="ARBA00007025"/>
    </source>
</evidence>
<dbReference type="GO" id="GO:0004386">
    <property type="term" value="F:helicase activity"/>
    <property type="evidence" value="ECO:0007669"/>
    <property type="project" value="UniProtKB-KW"/>
</dbReference>
<feature type="region of interest" description="Disordered" evidence="14">
    <location>
        <begin position="396"/>
        <end position="421"/>
    </location>
</feature>
<feature type="region of interest" description="Disordered" evidence="14">
    <location>
        <begin position="1914"/>
        <end position="2042"/>
    </location>
</feature>
<accession>A0A9W8LFF5</accession>
<evidence type="ECO:0000256" key="12">
    <source>
        <dbReference type="RuleBase" id="RU368001"/>
    </source>
</evidence>
<dbReference type="GO" id="GO:0031011">
    <property type="term" value="C:Ino80 complex"/>
    <property type="evidence" value="ECO:0007669"/>
    <property type="project" value="UniProtKB-UniRule"/>
</dbReference>
<dbReference type="EMBL" id="JANBUM010000400">
    <property type="protein sequence ID" value="KAJ2777650.1"/>
    <property type="molecule type" value="Genomic_DNA"/>
</dbReference>
<gene>
    <name evidence="18" type="primary">INO80</name>
    <name evidence="18" type="ORF">GGI15_004438</name>
</gene>
<dbReference type="InterPro" id="IPR038718">
    <property type="entry name" value="SNF2-like_sf"/>
</dbReference>
<dbReference type="Pfam" id="PF13892">
    <property type="entry name" value="DBINO"/>
    <property type="match status" value="1"/>
</dbReference>
<evidence type="ECO:0000256" key="13">
    <source>
        <dbReference type="SAM" id="Coils"/>
    </source>
</evidence>
<evidence type="ECO:0000256" key="8">
    <source>
        <dbReference type="ARBA" id="ARBA00023125"/>
    </source>
</evidence>
<feature type="compositionally biased region" description="Acidic residues" evidence="14">
    <location>
        <begin position="690"/>
        <end position="701"/>
    </location>
</feature>
<evidence type="ECO:0000256" key="5">
    <source>
        <dbReference type="ARBA" id="ARBA00022763"/>
    </source>
</evidence>
<evidence type="ECO:0000256" key="9">
    <source>
        <dbReference type="ARBA" id="ARBA00023159"/>
    </source>
</evidence>
<dbReference type="Gene3D" id="3.40.50.300">
    <property type="entry name" value="P-loop containing nucleotide triphosphate hydrolases"/>
    <property type="match status" value="2"/>
</dbReference>
<keyword evidence="18" id="KW-0347">Helicase</keyword>
<dbReference type="PANTHER" id="PTHR45685:SF2">
    <property type="entry name" value="CHROMATIN-REMODELING ATPASE INO80"/>
    <property type="match status" value="1"/>
</dbReference>
<dbReference type="Proteomes" id="UP001140172">
    <property type="component" value="Unassembled WGS sequence"/>
</dbReference>
<dbReference type="InterPro" id="IPR014001">
    <property type="entry name" value="Helicase_ATP-bd"/>
</dbReference>
<dbReference type="PROSITE" id="PS51413">
    <property type="entry name" value="DBINO"/>
    <property type="match status" value="1"/>
</dbReference>
<keyword evidence="4" id="KW-0547">Nucleotide-binding</keyword>
<evidence type="ECO:0000256" key="11">
    <source>
        <dbReference type="ARBA" id="ARBA00023242"/>
    </source>
</evidence>
<feature type="compositionally biased region" description="Basic and acidic residues" evidence="14">
    <location>
        <begin position="908"/>
        <end position="920"/>
    </location>
</feature>
<feature type="region of interest" description="Disordered" evidence="14">
    <location>
        <begin position="330"/>
        <end position="361"/>
    </location>
</feature>
<evidence type="ECO:0000256" key="3">
    <source>
        <dbReference type="ARBA" id="ARBA00019805"/>
    </source>
</evidence>
<evidence type="ECO:0000256" key="14">
    <source>
        <dbReference type="SAM" id="MobiDB-lite"/>
    </source>
</evidence>
<dbReference type="SUPFAM" id="SSF52540">
    <property type="entry name" value="P-loop containing nucleoside triphosphate hydrolases"/>
    <property type="match status" value="2"/>
</dbReference>
<dbReference type="PROSITE" id="PS51192">
    <property type="entry name" value="HELICASE_ATP_BIND_1"/>
    <property type="match status" value="1"/>
</dbReference>
<keyword evidence="11" id="KW-0539">Nucleus</keyword>
<proteinExistence type="inferred from homology"/>
<dbReference type="InterPro" id="IPR027417">
    <property type="entry name" value="P-loop_NTPase"/>
</dbReference>
<feature type="compositionally biased region" description="Basic and acidic residues" evidence="14">
    <location>
        <begin position="1964"/>
        <end position="1973"/>
    </location>
</feature>
<feature type="compositionally biased region" description="Basic and acidic residues" evidence="14">
    <location>
        <begin position="80"/>
        <end position="92"/>
    </location>
</feature>
<dbReference type="SMART" id="SM00490">
    <property type="entry name" value="HELICc"/>
    <property type="match status" value="1"/>
</dbReference>
<dbReference type="InterPro" id="IPR049730">
    <property type="entry name" value="SNF2/RAD54-like_C"/>
</dbReference>
<feature type="compositionally biased region" description="Low complexity" evidence="14">
    <location>
        <begin position="1999"/>
        <end position="2017"/>
    </location>
</feature>
<feature type="coiled-coil region" evidence="13">
    <location>
        <begin position="1012"/>
        <end position="1048"/>
    </location>
</feature>
<dbReference type="PROSITE" id="PS51194">
    <property type="entry name" value="HELICASE_CTER"/>
    <property type="match status" value="1"/>
</dbReference>
<feature type="region of interest" description="Disordered" evidence="14">
    <location>
        <begin position="184"/>
        <end position="251"/>
    </location>
</feature>
<keyword evidence="7 12" id="KW-0067">ATP-binding</keyword>
<feature type="compositionally biased region" description="Basic and acidic residues" evidence="14">
    <location>
        <begin position="680"/>
        <end position="689"/>
    </location>
</feature>
<reference evidence="18" key="1">
    <citation type="submission" date="2022-07" db="EMBL/GenBank/DDBJ databases">
        <title>Phylogenomic reconstructions and comparative analyses of Kickxellomycotina fungi.</title>
        <authorList>
            <person name="Reynolds N.K."/>
            <person name="Stajich J.E."/>
            <person name="Barry K."/>
            <person name="Grigoriev I.V."/>
            <person name="Crous P."/>
            <person name="Smith M.E."/>
        </authorList>
    </citation>
    <scope>NUCLEOTIDE SEQUENCE</scope>
    <source>
        <strain evidence="18">BCRC 34489</strain>
    </source>
</reference>
<keyword evidence="8 12" id="KW-0238">DNA-binding</keyword>
<feature type="compositionally biased region" description="Low complexity" evidence="14">
    <location>
        <begin position="60"/>
        <end position="77"/>
    </location>
</feature>
<feature type="compositionally biased region" description="Polar residues" evidence="14">
    <location>
        <begin position="1"/>
        <end position="17"/>
    </location>
</feature>
<keyword evidence="19" id="KW-1185">Reference proteome</keyword>
<dbReference type="OrthoDB" id="448448at2759"/>
<evidence type="ECO:0000256" key="7">
    <source>
        <dbReference type="ARBA" id="ARBA00022840"/>
    </source>
</evidence>
<dbReference type="GO" id="GO:0006338">
    <property type="term" value="P:chromatin remodeling"/>
    <property type="evidence" value="ECO:0007669"/>
    <property type="project" value="UniProtKB-UniRule"/>
</dbReference>
<dbReference type="GO" id="GO:0006281">
    <property type="term" value="P:DNA repair"/>
    <property type="evidence" value="ECO:0007669"/>
    <property type="project" value="UniProtKB-UniRule"/>
</dbReference>
<name>A0A9W8LFF5_9FUNG</name>
<feature type="region of interest" description="Disordered" evidence="14">
    <location>
        <begin position="532"/>
        <end position="723"/>
    </location>
</feature>
<keyword evidence="6 12" id="KW-0378">Hydrolase</keyword>
<dbReference type="CDD" id="cd18793">
    <property type="entry name" value="SF2_C_SNF"/>
    <property type="match status" value="1"/>
</dbReference>
<feature type="compositionally biased region" description="Polar residues" evidence="14">
    <location>
        <begin position="298"/>
        <end position="308"/>
    </location>
</feature>
<comment type="catalytic activity">
    <reaction evidence="12">
        <text>ATP + H2O = ADP + phosphate + H(+)</text>
        <dbReference type="Rhea" id="RHEA:13065"/>
        <dbReference type="ChEBI" id="CHEBI:15377"/>
        <dbReference type="ChEBI" id="CHEBI:15378"/>
        <dbReference type="ChEBI" id="CHEBI:30616"/>
        <dbReference type="ChEBI" id="CHEBI:43474"/>
        <dbReference type="ChEBI" id="CHEBI:456216"/>
    </reaction>
</comment>
<comment type="subcellular location">
    <subcellularLocation>
        <location evidence="1 12">Nucleus</location>
    </subcellularLocation>
</comment>
<comment type="domain">
    <text evidence="12">The DBINO region is involved in binding to DNA.</text>
</comment>
<dbReference type="SMART" id="SM00487">
    <property type="entry name" value="DEXDc"/>
    <property type="match status" value="1"/>
</dbReference>
<feature type="compositionally biased region" description="Gly residues" evidence="14">
    <location>
        <begin position="1935"/>
        <end position="1947"/>
    </location>
</feature>
<feature type="region of interest" description="Disordered" evidence="14">
    <location>
        <begin position="875"/>
        <end position="922"/>
    </location>
</feature>
<sequence>MSYDRTPSNPHNLNSLLSPGGGTGSAAAAAASDVDRAAAEREGSYTRTPTYPAGEGVFTQNPAAYQSSAAPQPSAQQEYRSGEYDRYEDTRYDYARHEAQRYEGGASAANGGQYPYSRTAYAREPEPVQYSDYHEGYSRHPEYAYGRGEVEHPSHRAQQRQPVYEYEYDYERSANPHDARGVVYDRHGQAYQQQQQHHSHHGGAQDDYYSRPYDYDDRASAYARGSAVDPSGYAGHHVSGTAVDSPHHQPSTAYYRENQHQQYSHHDRHKYASYGYDARDDPRHSYTYGTTGADGYSSYGQVTQQTPDAAQVDSGGSHSVRYQRYQSPAHASGYAAPPVGGDFDYRSPSQPQHAQVFQRGSAGAYEADSYAAGHPSAYDDRADQRARRSAGIGITSLLADDSESAPQSRLPRDDEVPPGRYDAQYQTHYDAYDRSQQRYERDGYYYDYQDQDSDARRYGRYSSYAIDNNGHAEPHGVMSISQLVGSGGERAADTEHRGHENGYGYGGVAAGYEQGAPLHAGMDAGAHRDAAGYDYRPDVSPNPVQSSRHHGSWRDRPVSRNAIPGTATDEGENGHRPARNPDPIVIDDDTDSGDNMPLAARSSHQHDQPHSPRISPAAAAADDATASDDQPAAKRRKQAQPRNGNGRARRRPAKASGNDAEEEATSAAKPRGSRRTRGSKKVELSREYVYDEDDNDDDDDDIFSRAAQPGRSRYSSGNYDDHDGTVPTAHHTDEYSVDDHVQAYIHQVKQRTEQAVSKYEERTKRKSQRMHDHVVQRYGPYLRGYFERRGMEGPEGADYDDRRRHEIEYDGVNGPDMYLDDIEHGYSRRHHGSHNGYSNDYVSGNGYYEYDDADGRYGMPSYQSHAPPMGYFSPTRQSSPGVYENGYARDRSDFSPASDSLAQNIGDDGFKPDRSKREPSGRVSLLSRLAVEQVPEAYRHMQDSIQVRNDNLKKLAQSGQREMRRISMPLSYRAISVSAQLPIEISRPPKEIQMRTRRSMREVLFFWKRHEKEERELRKRAEKEAAERLKLEEEAREARRQARKLNFLITQTELYSHFIGSKISGDADAASGPAVSEVTDKPAQDFNQIDFDAEDDAALAAHARQHAQNALAQQQAQTRMFDDTHRQQRNERSGDTNVAEAFDEMDFQDPETMAGSTDVPQPRMLMCQLKEYQLKGLTWLANLYEQGINGILADEMGLGKTVQSISLLAYLAETHNIWGPFMVVAPASTLHNWQQELARFVPEFKVLPYWGTLKDRKVLRKSLWNSRNLSLKDSDFHVVVTSYQMIVSDESYFNRVKWQYMHELGEKIEHIVPCELTQRQKAMYRGLTSKISVPELLERLQSRSGHGSKDESDENLMNLVMQFRKVCSHPELFERAEVESPFVSGVFPTTGSLAREGDDISCSFATRSLVTYHMPKMLYRESLEVPNVRTMRQSLLHNKLSLWSPHNIAKDDSVDGMFGLLRLCSPSAGYAMRAFTGSLSERLDEISEHGERTSGLKQYNMMCRQAGEPLPSSLRSTEPGSVLHALSNVFTPENLSVSPVMGSLATATADDFEHSMMRLISPAYKPSAVSPPADLVISDRSATWENESMMVANPLVKRLTCGRRQTPEADWSQPFLSQGLTDIWVPSLDKLISYSGKMAVLDRLLTKLKQEGHRVLLYFQMTKMIDLFEEYLAYRKYTYLRLDGSSKISDRRDMVMDWQTRDDIFIFLLSTRAGGLGINLTAADTVIFFESDWNPTVDSQAMDRAHRLGQTKQVVVYRLITRGTVEERILQRARQKDEIHRIVIAGGDANAAREAQSIVTDGDEAAPTISEGFSSNFEPSSKELVSLLLGETADDESKSRNERLVMARHAQQTSNIIYGAGGYPGMPDIASFGDDWESIVVLPPPNISTAHVRVLSGPLDSVIDGAIEQQIRQRHALERERQQQQQQQRQRGRGSRGGARGGAGSGRGGKRGGAATVREKRKAKVIDASKDTDTAETAGNSKAGSHIGTPEPSSKRPRASASAKDLLATATNTAAQTPSEATPNEEAVPTTAESATQSVVIK</sequence>
<dbReference type="InterPro" id="IPR001650">
    <property type="entry name" value="Helicase_C-like"/>
</dbReference>
<comment type="caution">
    <text evidence="18">The sequence shown here is derived from an EMBL/GenBank/DDBJ whole genome shotgun (WGS) entry which is preliminary data.</text>
</comment>
<evidence type="ECO:0000256" key="6">
    <source>
        <dbReference type="ARBA" id="ARBA00022801"/>
    </source>
</evidence>
<keyword evidence="9" id="KW-0010">Activator</keyword>
<feature type="compositionally biased region" description="Basic and acidic residues" evidence="14">
    <location>
        <begin position="1120"/>
        <end position="1134"/>
    </location>
</feature>
<evidence type="ECO:0000259" key="16">
    <source>
        <dbReference type="PROSITE" id="PS51194"/>
    </source>
</evidence>
<dbReference type="PANTHER" id="PTHR45685">
    <property type="entry name" value="HELICASE SRCAP-RELATED"/>
    <property type="match status" value="1"/>
</dbReference>
<dbReference type="GO" id="GO:0003677">
    <property type="term" value="F:DNA binding"/>
    <property type="evidence" value="ECO:0007669"/>
    <property type="project" value="UniProtKB-UniRule"/>
</dbReference>
<evidence type="ECO:0000256" key="4">
    <source>
        <dbReference type="ARBA" id="ARBA00022741"/>
    </source>
</evidence>
<feature type="region of interest" description="Disordered" evidence="14">
    <location>
        <begin position="298"/>
        <end position="318"/>
    </location>
</feature>
<feature type="domain" description="Helicase ATP-binding" evidence="15">
    <location>
        <begin position="1181"/>
        <end position="1301"/>
    </location>
</feature>
<keyword evidence="10 12" id="KW-0234">DNA repair</keyword>
<dbReference type="GO" id="GO:0005524">
    <property type="term" value="F:ATP binding"/>
    <property type="evidence" value="ECO:0007669"/>
    <property type="project" value="UniProtKB-UniRule"/>
</dbReference>
<feature type="domain" description="DBINO" evidence="17">
    <location>
        <begin position="940"/>
        <end position="1065"/>
    </location>
</feature>
<comment type="function">
    <text evidence="12">ATPase component of the INO80 complex which remodels chromatin by shifting nucleosomes and is involved in DNA repair.</text>
</comment>
<evidence type="ECO:0000259" key="17">
    <source>
        <dbReference type="PROSITE" id="PS51413"/>
    </source>
</evidence>